<dbReference type="GO" id="GO:0016560">
    <property type="term" value="P:protein import into peroxisome matrix, docking"/>
    <property type="evidence" value="ECO:0007669"/>
    <property type="project" value="InterPro"/>
</dbReference>
<evidence type="ECO:0000256" key="2">
    <source>
        <dbReference type="ARBA" id="ARBA00012544"/>
    </source>
</evidence>
<organism evidence="8 9">
    <name type="scientific">Meloidogyne graminicola</name>
    <dbReference type="NCBI Taxonomy" id="189291"/>
    <lineage>
        <taxon>Eukaryota</taxon>
        <taxon>Metazoa</taxon>
        <taxon>Ecdysozoa</taxon>
        <taxon>Nematoda</taxon>
        <taxon>Chromadorea</taxon>
        <taxon>Rhabditida</taxon>
        <taxon>Tylenchina</taxon>
        <taxon>Tylenchomorpha</taxon>
        <taxon>Tylenchoidea</taxon>
        <taxon>Meloidogynidae</taxon>
        <taxon>Meloidogyninae</taxon>
        <taxon>Meloidogyne</taxon>
    </lineage>
</organism>
<protein>
    <recommendedName>
        <fullName evidence="2">glucuronosyltransferase</fullName>
        <ecNumber evidence="2">2.4.1.17</ecNumber>
    </recommendedName>
</protein>
<comment type="caution">
    <text evidence="8">The sequence shown here is derived from an EMBL/GenBank/DDBJ whole genome shotgun (WGS) entry which is preliminary data.</text>
</comment>
<dbReference type="EMBL" id="JABEBT010000001">
    <property type="protein sequence ID" value="KAF7640207.1"/>
    <property type="molecule type" value="Genomic_DNA"/>
</dbReference>
<dbReference type="CDD" id="cd03784">
    <property type="entry name" value="GT1_Gtf-like"/>
    <property type="match status" value="1"/>
</dbReference>
<feature type="transmembrane region" description="Helical" evidence="6">
    <location>
        <begin position="656"/>
        <end position="689"/>
    </location>
</feature>
<reference evidence="8" key="1">
    <citation type="journal article" date="2020" name="Ecol. Evol.">
        <title>Genome structure and content of the rice root-knot nematode (Meloidogyne graminicola).</title>
        <authorList>
            <person name="Phan N.T."/>
            <person name="Danchin E.G.J."/>
            <person name="Klopp C."/>
            <person name="Perfus-Barbeoch L."/>
            <person name="Kozlowski D.K."/>
            <person name="Koutsovoulos G.D."/>
            <person name="Lopez-Roques C."/>
            <person name="Bouchez O."/>
            <person name="Zahm M."/>
            <person name="Besnard G."/>
            <person name="Bellafiore S."/>
        </authorList>
    </citation>
    <scope>NUCLEOTIDE SEQUENCE</scope>
    <source>
        <strain evidence="8">VN-18</strain>
    </source>
</reference>
<keyword evidence="3" id="KW-0328">Glycosyltransferase</keyword>
<dbReference type="GO" id="GO:0005777">
    <property type="term" value="C:peroxisome"/>
    <property type="evidence" value="ECO:0007669"/>
    <property type="project" value="InterPro"/>
</dbReference>
<dbReference type="GO" id="GO:0015020">
    <property type="term" value="F:glucuronosyltransferase activity"/>
    <property type="evidence" value="ECO:0007669"/>
    <property type="project" value="UniProtKB-EC"/>
</dbReference>
<comment type="catalytic activity">
    <reaction evidence="5">
        <text>glucuronate acceptor + UDP-alpha-D-glucuronate = acceptor beta-D-glucuronoside + UDP + H(+)</text>
        <dbReference type="Rhea" id="RHEA:21032"/>
        <dbReference type="ChEBI" id="CHEBI:15378"/>
        <dbReference type="ChEBI" id="CHEBI:58052"/>
        <dbReference type="ChEBI" id="CHEBI:58223"/>
        <dbReference type="ChEBI" id="CHEBI:132367"/>
        <dbReference type="ChEBI" id="CHEBI:132368"/>
        <dbReference type="EC" id="2.4.1.17"/>
    </reaction>
</comment>
<dbReference type="GO" id="GO:0016020">
    <property type="term" value="C:membrane"/>
    <property type="evidence" value="ECO:0007669"/>
    <property type="project" value="InterPro"/>
</dbReference>
<dbReference type="InterPro" id="IPR007223">
    <property type="entry name" value="Peroxin-13_N"/>
</dbReference>
<name>A0A8T0A2Y5_9BILA</name>
<dbReference type="Proteomes" id="UP000605970">
    <property type="component" value="Unassembled WGS sequence"/>
</dbReference>
<dbReference type="FunFam" id="3.40.50.2000:FF:000021">
    <property type="entry name" value="UDP-glucuronosyltransferase"/>
    <property type="match status" value="1"/>
</dbReference>
<dbReference type="Pfam" id="PF00201">
    <property type="entry name" value="UDPGT"/>
    <property type="match status" value="1"/>
</dbReference>
<dbReference type="Gene3D" id="3.40.50.2000">
    <property type="entry name" value="Glycogen Phosphorylase B"/>
    <property type="match status" value="1"/>
</dbReference>
<dbReference type="OrthoDB" id="5835829at2759"/>
<evidence type="ECO:0000256" key="3">
    <source>
        <dbReference type="ARBA" id="ARBA00022676"/>
    </source>
</evidence>
<evidence type="ECO:0000256" key="6">
    <source>
        <dbReference type="SAM" id="Phobius"/>
    </source>
</evidence>
<accession>A0A8T0A2Y5</accession>
<evidence type="ECO:0000313" key="8">
    <source>
        <dbReference type="EMBL" id="KAF7640207.1"/>
    </source>
</evidence>
<evidence type="ECO:0000256" key="5">
    <source>
        <dbReference type="ARBA" id="ARBA00047475"/>
    </source>
</evidence>
<sequence>MSTTNIPPPVPQRPIDNSFNNQNIPIYNQNSQFYPYNRQQYFPNISGMFNYYQQSSDPYGFSKFNSQPITTYEFLRTAEESTRGAFQSIEHVASAFLSIASLLNSTYGAVFNSFRAIISVIEQFKALKHFALYDFVAASQNELSFSAFDTLRIAPKQKLVFSLFLSQLLIFRQPDIRDWLLASWSHAQYLGRIADTLVEAGHEVHFFKFIMDQELNIRNETKKVEKIYIIKASPENSEQLEVKKNPIVTDSFTTKRPIFTCFDHPMTHFAPMMYTACKEILKHRKLLQILEKEQFDVGIAEMFDLCSVAIFHKIGVKTKLAAFAVPLIQLVARKFDIPVFSSFVPNTFAPRLEIKSSFLYRFINFYNEFYDWMWRNDDYILQFEDNLIREEFGKDFPNLKKLLKNVSLVFFNSNPFFEIARPTSNKIVYIGGLVDNLDNEDNKKLEPKIKNILDKATKGAILFSFGSIADTTKLNENIKNAILGAFSRFPNIQFIWKLDNDSIKNMSKLLNSIPNIHTFDWVKQPAILAHPNLKAFITHCGQNSLIESVRANVPIIGLPLFGDQFYNADVAQSRGIGIQIDVNELNGPKGENILFEAIKKILKEPSFRHNVQIISKKLQLTPFKPKERLVKWVEFAAEFEDLSELNLPSDMEMHWLIYYSIDVILFSIIILLFLFWIIWKFTILCLLTIKSIIFKYLQLTIFSNNKKIKNIKKIN</sequence>
<evidence type="ECO:0000313" key="9">
    <source>
        <dbReference type="Proteomes" id="UP000605970"/>
    </source>
</evidence>
<evidence type="ECO:0000259" key="7">
    <source>
        <dbReference type="Pfam" id="PF04088"/>
    </source>
</evidence>
<dbReference type="InterPro" id="IPR035595">
    <property type="entry name" value="UDP_glycos_trans_CS"/>
</dbReference>
<dbReference type="SUPFAM" id="SSF53756">
    <property type="entry name" value="UDP-Glycosyltransferase/glycogen phosphorylase"/>
    <property type="match status" value="1"/>
</dbReference>
<feature type="domain" description="Peroxin 13 N-terminal" evidence="7">
    <location>
        <begin position="74"/>
        <end position="129"/>
    </location>
</feature>
<dbReference type="InterPro" id="IPR050271">
    <property type="entry name" value="UDP-glycosyltransferase"/>
</dbReference>
<keyword evidence="9" id="KW-1185">Reference proteome</keyword>
<proteinExistence type="inferred from homology"/>
<keyword evidence="6" id="KW-0812">Transmembrane</keyword>
<dbReference type="PANTHER" id="PTHR48043:SF145">
    <property type="entry name" value="FI06409P-RELATED"/>
    <property type="match status" value="1"/>
</dbReference>
<dbReference type="EC" id="2.4.1.17" evidence="2"/>
<gene>
    <name evidence="8" type="ORF">Mgra_00000034</name>
</gene>
<keyword evidence="6" id="KW-1133">Transmembrane helix</keyword>
<dbReference type="InterPro" id="IPR002213">
    <property type="entry name" value="UDP_glucos_trans"/>
</dbReference>
<dbReference type="PANTHER" id="PTHR48043">
    <property type="entry name" value="EG:EG0003.4 PROTEIN-RELATED"/>
    <property type="match status" value="1"/>
</dbReference>
<dbReference type="AlphaFoldDB" id="A0A8T0A2Y5"/>
<keyword evidence="6" id="KW-0472">Membrane</keyword>
<evidence type="ECO:0000256" key="1">
    <source>
        <dbReference type="ARBA" id="ARBA00009995"/>
    </source>
</evidence>
<dbReference type="PROSITE" id="PS00375">
    <property type="entry name" value="UDPGT"/>
    <property type="match status" value="1"/>
</dbReference>
<keyword evidence="4" id="KW-0808">Transferase</keyword>
<evidence type="ECO:0000256" key="4">
    <source>
        <dbReference type="ARBA" id="ARBA00022679"/>
    </source>
</evidence>
<dbReference type="Pfam" id="PF04088">
    <property type="entry name" value="Peroxin-13_N"/>
    <property type="match status" value="1"/>
</dbReference>
<comment type="similarity">
    <text evidence="1">Belongs to the UDP-glycosyltransferase family.</text>
</comment>